<evidence type="ECO:0000256" key="2">
    <source>
        <dbReference type="ARBA" id="ARBA00022801"/>
    </source>
</evidence>
<feature type="domain" description="Calcineurin-like phosphoesterase" evidence="5">
    <location>
        <begin position="4"/>
        <end position="200"/>
    </location>
</feature>
<evidence type="ECO:0000259" key="5">
    <source>
        <dbReference type="Pfam" id="PF00149"/>
    </source>
</evidence>
<dbReference type="GO" id="GO:0046872">
    <property type="term" value="F:metal ion binding"/>
    <property type="evidence" value="ECO:0007669"/>
    <property type="project" value="UniProtKB-KW"/>
</dbReference>
<name>A0A3N6P7U4_NATCH</name>
<keyword evidence="7" id="KW-1185">Reference proteome</keyword>
<dbReference type="InterPro" id="IPR050884">
    <property type="entry name" value="CNP_phosphodiesterase-III"/>
</dbReference>
<dbReference type="InterPro" id="IPR029052">
    <property type="entry name" value="Metallo-depent_PP-like"/>
</dbReference>
<proteinExistence type="inferred from homology"/>
<keyword evidence="2" id="KW-0378">Hydrolase</keyword>
<evidence type="ECO:0000256" key="3">
    <source>
        <dbReference type="ARBA" id="ARBA00023004"/>
    </source>
</evidence>
<evidence type="ECO:0000256" key="1">
    <source>
        <dbReference type="ARBA" id="ARBA00022723"/>
    </source>
</evidence>
<comment type="similarity">
    <text evidence="4">Belongs to the cyclic nucleotide phosphodiesterase class-III family.</text>
</comment>
<dbReference type="OrthoDB" id="342317at2157"/>
<dbReference type="Proteomes" id="UP000282323">
    <property type="component" value="Unassembled WGS sequence"/>
</dbReference>
<dbReference type="GO" id="GO:0016787">
    <property type="term" value="F:hydrolase activity"/>
    <property type="evidence" value="ECO:0007669"/>
    <property type="project" value="UniProtKB-KW"/>
</dbReference>
<gene>
    <name evidence="6" type="ORF">EA473_17550</name>
</gene>
<dbReference type="SUPFAM" id="SSF56300">
    <property type="entry name" value="Metallo-dependent phosphatases"/>
    <property type="match status" value="1"/>
</dbReference>
<keyword evidence="1" id="KW-0479">Metal-binding</keyword>
<comment type="caution">
    <text evidence="6">The sequence shown here is derived from an EMBL/GenBank/DDBJ whole genome shotgun (WGS) entry which is preliminary data.</text>
</comment>
<accession>A0A3N6P7U4</accession>
<sequence length="287" mass="33394">MDEIAVISDIHLRRELEAEIVAAIEDCLSYIEHHTDVSYVFVLGDLITHSRSVEEDKQRFRTLRAIFDNYQVSPVWLLGNHDVMTVSRPSIGDILDQEKFFGQITIGSRSILYLDTSWPESQSPNGFLDRGQLEWVKETVEERKNVVILLHHPVGFFNLDNNPWFRHYPERAYLANRKELHEILTRNNTTFLTISGHIHATQLSESPTMPHISINAFSNERPSKPLTGEFAIVRFDEGVSIEIRNEKRVLRTYHVDEKQVRSQTNALGRWLSLLRKSKYTRRVFGPR</sequence>
<reference evidence="6 7" key="1">
    <citation type="submission" date="2018-10" db="EMBL/GenBank/DDBJ databases">
        <title>Natrarchaeobius chitinivorans gen. nov., sp. nov., and Natrarchaeobius haloalkaliphilus sp. nov., alkaliphilic, chitin-utilizing haloarchaea from hypersaline alkaline lakes.</title>
        <authorList>
            <person name="Sorokin D.Y."/>
            <person name="Elcheninov A.G."/>
            <person name="Kostrikina N.A."/>
            <person name="Bale N.J."/>
            <person name="Sinninghe Damste J.S."/>
            <person name="Khijniak T.V."/>
            <person name="Kublanov I.V."/>
            <person name="Toshchakov S.V."/>
        </authorList>
    </citation>
    <scope>NUCLEOTIDE SEQUENCE [LARGE SCALE GENOMIC DNA]</scope>
    <source>
        <strain evidence="6 7">AArcht4T</strain>
    </source>
</reference>
<evidence type="ECO:0000313" key="7">
    <source>
        <dbReference type="Proteomes" id="UP000282323"/>
    </source>
</evidence>
<dbReference type="InterPro" id="IPR004843">
    <property type="entry name" value="Calcineurin-like_PHP"/>
</dbReference>
<dbReference type="EMBL" id="REGA01000018">
    <property type="protein sequence ID" value="RQG92065.1"/>
    <property type="molecule type" value="Genomic_DNA"/>
</dbReference>
<keyword evidence="3" id="KW-0408">Iron</keyword>
<dbReference type="PANTHER" id="PTHR42988">
    <property type="entry name" value="PHOSPHOHYDROLASE"/>
    <property type="match status" value="1"/>
</dbReference>
<evidence type="ECO:0000256" key="4">
    <source>
        <dbReference type="ARBA" id="ARBA00025742"/>
    </source>
</evidence>
<organism evidence="6 7">
    <name type="scientific">Natrarchaeobius chitinivorans</name>
    <dbReference type="NCBI Taxonomy" id="1679083"/>
    <lineage>
        <taxon>Archaea</taxon>
        <taxon>Methanobacteriati</taxon>
        <taxon>Methanobacteriota</taxon>
        <taxon>Stenosarchaea group</taxon>
        <taxon>Halobacteria</taxon>
        <taxon>Halobacteriales</taxon>
        <taxon>Natrialbaceae</taxon>
        <taxon>Natrarchaeobius</taxon>
    </lineage>
</organism>
<evidence type="ECO:0000313" key="6">
    <source>
        <dbReference type="EMBL" id="RQG92065.1"/>
    </source>
</evidence>
<dbReference type="AlphaFoldDB" id="A0A3N6P7U4"/>
<dbReference type="Gene3D" id="3.60.21.10">
    <property type="match status" value="1"/>
</dbReference>
<dbReference type="RefSeq" id="WP_124196886.1">
    <property type="nucleotide sequence ID" value="NZ_REGA01000018.1"/>
</dbReference>
<protein>
    <recommendedName>
        <fullName evidence="5">Calcineurin-like phosphoesterase domain-containing protein</fullName>
    </recommendedName>
</protein>
<dbReference type="PANTHER" id="PTHR42988:SF2">
    <property type="entry name" value="CYCLIC NUCLEOTIDE PHOSPHODIESTERASE CBUA0032-RELATED"/>
    <property type="match status" value="1"/>
</dbReference>
<dbReference type="Pfam" id="PF00149">
    <property type="entry name" value="Metallophos"/>
    <property type="match status" value="1"/>
</dbReference>